<name>A0AAJ8DZT8_ASPNG</name>
<reference evidence="2" key="1">
    <citation type="submission" date="2025-02" db="EMBL/GenBank/DDBJ databases">
        <authorList>
            <consortium name="NCBI Genome Project"/>
        </authorList>
    </citation>
    <scope>NUCLEOTIDE SEQUENCE</scope>
</reference>
<dbReference type="VEuPathDB" id="FungiDB:An11g10550"/>
<feature type="compositionally biased region" description="Basic and acidic residues" evidence="1">
    <location>
        <begin position="115"/>
        <end position="124"/>
    </location>
</feature>
<dbReference type="AlphaFoldDB" id="A0AAJ8DZT8"/>
<evidence type="ECO:0000313" key="2">
    <source>
        <dbReference type="RefSeq" id="XP_059601684.1"/>
    </source>
</evidence>
<organism evidence="2">
    <name type="scientific">Aspergillus niger</name>
    <dbReference type="NCBI Taxonomy" id="5061"/>
    <lineage>
        <taxon>Eukaryota</taxon>
        <taxon>Fungi</taxon>
        <taxon>Dikarya</taxon>
        <taxon>Ascomycota</taxon>
        <taxon>Pezizomycotina</taxon>
        <taxon>Eurotiomycetes</taxon>
        <taxon>Eurotiomycetidae</taxon>
        <taxon>Eurotiales</taxon>
        <taxon>Aspergillaceae</taxon>
        <taxon>Aspergillus</taxon>
        <taxon>Aspergillus subgen. Circumdati</taxon>
    </lineage>
</organism>
<accession>A0AAJ8DZT8</accession>
<protein>
    <submittedName>
        <fullName evidence="2">Uncharacterized protein</fullName>
    </submittedName>
</protein>
<proteinExistence type="predicted"/>
<gene>
    <name evidence="2" type="ORF">An11g10550</name>
</gene>
<feature type="region of interest" description="Disordered" evidence="1">
    <location>
        <begin position="115"/>
        <end position="156"/>
    </location>
</feature>
<reference evidence="2" key="2">
    <citation type="submission" date="2025-08" db="UniProtKB">
        <authorList>
            <consortium name="RefSeq"/>
        </authorList>
    </citation>
    <scope>IDENTIFICATION</scope>
</reference>
<evidence type="ECO:0000256" key="1">
    <source>
        <dbReference type="SAM" id="MobiDB-lite"/>
    </source>
</evidence>
<dbReference type="GeneID" id="84592423"/>
<sequence length="281" mass="30240">MHPSLTLSLSLPQPRPCWTNEPTPMPYWVTAISGPQLCSGIGCDGYTGLPADLDLLASVTSLFPLLRFLPFVSFLSVDGYVIHSWAAPDQLQIVNNPKASKSLTAGSKMPIVRTDHENADHPSKQDLSPFASRPVRGSANSTTAAAAHPNQVDAAKSVADGQIRGGAPLTLHQTKAQWLNNHAFVQPKGLHFRVLCTRASPAEMGMGQESGDTAMVGGSIRQMLDGELRSDPASDSDTREAVVVSRKAKQANDGKKRNAPVQCIADRRLHDNLRSLDQAMF</sequence>
<dbReference type="RefSeq" id="XP_059601684.1">
    <property type="nucleotide sequence ID" value="XM_059750561.1"/>
</dbReference>
<dbReference type="KEGG" id="ang:An11g10550"/>